<protein>
    <submittedName>
        <fullName evidence="1">Uncharacterized protein</fullName>
    </submittedName>
</protein>
<dbReference type="Proteomes" id="UP000292362">
    <property type="component" value="Unassembled WGS sequence"/>
</dbReference>
<comment type="caution">
    <text evidence="1">The sequence shown here is derived from an EMBL/GenBank/DDBJ whole genome shotgun (WGS) entry which is preliminary data.</text>
</comment>
<gene>
    <name evidence="1" type="ORF">CWI37_0111p0050</name>
</gene>
<name>A0A4Q9LC31_9MICR</name>
<evidence type="ECO:0000313" key="2">
    <source>
        <dbReference type="Proteomes" id="UP000292362"/>
    </source>
</evidence>
<dbReference type="AlphaFoldDB" id="A0A4Q9LC31"/>
<proteinExistence type="predicted"/>
<organism evidence="1 2">
    <name type="scientific">Hamiltosporidium tvaerminnensis</name>
    <dbReference type="NCBI Taxonomy" id="1176355"/>
    <lineage>
        <taxon>Eukaryota</taxon>
        <taxon>Fungi</taxon>
        <taxon>Fungi incertae sedis</taxon>
        <taxon>Microsporidia</taxon>
        <taxon>Dubosqiidae</taxon>
        <taxon>Hamiltosporidium</taxon>
    </lineage>
</organism>
<reference evidence="1 2" key="1">
    <citation type="submission" date="2017-12" db="EMBL/GenBank/DDBJ databases">
        <authorList>
            <person name="Pombert J.-F."/>
            <person name="Haag K.L."/>
            <person name="Ebert D."/>
        </authorList>
    </citation>
    <scope>NUCLEOTIDE SEQUENCE [LARGE SCALE GENOMIC DNA]</scope>
    <source>
        <strain evidence="1">FI-OER-3-3</strain>
    </source>
</reference>
<dbReference type="EMBL" id="PITJ01000111">
    <property type="protein sequence ID" value="TBU04611.1"/>
    <property type="molecule type" value="Genomic_DNA"/>
</dbReference>
<evidence type="ECO:0000313" key="1">
    <source>
        <dbReference type="EMBL" id="TBU04611.1"/>
    </source>
</evidence>
<accession>A0A4Q9LC31</accession>
<sequence>MSQFILSAKLFSDSNPKPSNLLEAFYNPHGGNSTNFIDSLNSKRAHLYSETYPSAKKKTMYDRGGTDKTLRIKMAKIVSNSEADNIIQQIPYRVS</sequence>
<dbReference type="VEuPathDB" id="MicrosporidiaDB:CWI37_0111p0050"/>